<accession>A0ABU7BSL1</accession>
<evidence type="ECO:0000313" key="1">
    <source>
        <dbReference type="EMBL" id="MED6253656.1"/>
    </source>
</evidence>
<dbReference type="Proteomes" id="UP001345963">
    <property type="component" value="Unassembled WGS sequence"/>
</dbReference>
<reference evidence="1 2" key="1">
    <citation type="submission" date="2021-07" db="EMBL/GenBank/DDBJ databases">
        <authorList>
            <person name="Palmer J.M."/>
        </authorList>
    </citation>
    <scope>NUCLEOTIDE SEQUENCE [LARGE SCALE GENOMIC DNA]</scope>
    <source>
        <strain evidence="1 2">AT_MEX2019</strain>
        <tissue evidence="1">Muscle</tissue>
    </source>
</reference>
<sequence>MHCTEGNNLRCFSWSFTNTADFDLEDLPRSPSRVSQCCNTSTVRERSTFPRDSSKDFLCQGGAGAYLQPARGGGTPWTCHQSINRQPTMHTHTPKDNSERPTVILLDWEEAGELAENPLMHKENMQTPCRKTPGCD</sequence>
<gene>
    <name evidence="1" type="ORF">ATANTOWER_025700</name>
</gene>
<evidence type="ECO:0000313" key="2">
    <source>
        <dbReference type="Proteomes" id="UP001345963"/>
    </source>
</evidence>
<protein>
    <submittedName>
        <fullName evidence="1">Uncharacterized protein</fullName>
    </submittedName>
</protein>
<organism evidence="1 2">
    <name type="scientific">Ataeniobius toweri</name>
    <dbReference type="NCBI Taxonomy" id="208326"/>
    <lineage>
        <taxon>Eukaryota</taxon>
        <taxon>Metazoa</taxon>
        <taxon>Chordata</taxon>
        <taxon>Craniata</taxon>
        <taxon>Vertebrata</taxon>
        <taxon>Euteleostomi</taxon>
        <taxon>Actinopterygii</taxon>
        <taxon>Neopterygii</taxon>
        <taxon>Teleostei</taxon>
        <taxon>Neoteleostei</taxon>
        <taxon>Acanthomorphata</taxon>
        <taxon>Ovalentaria</taxon>
        <taxon>Atherinomorphae</taxon>
        <taxon>Cyprinodontiformes</taxon>
        <taxon>Goodeidae</taxon>
        <taxon>Ataeniobius</taxon>
    </lineage>
</organism>
<comment type="caution">
    <text evidence="1">The sequence shown here is derived from an EMBL/GenBank/DDBJ whole genome shotgun (WGS) entry which is preliminary data.</text>
</comment>
<name>A0ABU7BSL1_9TELE</name>
<proteinExistence type="predicted"/>
<dbReference type="EMBL" id="JAHUTI010068902">
    <property type="protein sequence ID" value="MED6253656.1"/>
    <property type="molecule type" value="Genomic_DNA"/>
</dbReference>
<keyword evidence="2" id="KW-1185">Reference proteome</keyword>